<evidence type="ECO:0000313" key="4">
    <source>
        <dbReference type="Proteomes" id="UP001589709"/>
    </source>
</evidence>
<dbReference type="InterPro" id="IPR004360">
    <property type="entry name" value="Glyas_Fos-R_dOase_dom"/>
</dbReference>
<name>A0ABV5MYN9_9ACTN</name>
<dbReference type="Pfam" id="PF00903">
    <property type="entry name" value="Glyoxalase"/>
    <property type="match status" value="1"/>
</dbReference>
<dbReference type="PROSITE" id="PS51819">
    <property type="entry name" value="VOC"/>
    <property type="match status" value="1"/>
</dbReference>
<comment type="caution">
    <text evidence="3">The sequence shown here is derived from an EMBL/GenBank/DDBJ whole genome shotgun (WGS) entry which is preliminary data.</text>
</comment>
<dbReference type="RefSeq" id="WP_381344992.1">
    <property type="nucleotide sequence ID" value="NZ_JBHMCY010000015.1"/>
</dbReference>
<proteinExistence type="predicted"/>
<evidence type="ECO:0000313" key="3">
    <source>
        <dbReference type="EMBL" id="MFB9463122.1"/>
    </source>
</evidence>
<dbReference type="Gene3D" id="3.10.180.10">
    <property type="entry name" value="2,3-Dihydroxybiphenyl 1,2-Dioxygenase, domain 1"/>
    <property type="match status" value="1"/>
</dbReference>
<protein>
    <submittedName>
        <fullName evidence="3">VOC family protein</fullName>
    </submittedName>
</protein>
<feature type="domain" description="VOC" evidence="2">
    <location>
        <begin position="9"/>
        <end position="124"/>
    </location>
</feature>
<dbReference type="InterPro" id="IPR029068">
    <property type="entry name" value="Glyas_Bleomycin-R_OHBP_Dase"/>
</dbReference>
<dbReference type="Proteomes" id="UP001589709">
    <property type="component" value="Unassembled WGS sequence"/>
</dbReference>
<dbReference type="SUPFAM" id="SSF54593">
    <property type="entry name" value="Glyoxalase/Bleomycin resistance protein/Dihydroxybiphenyl dioxygenase"/>
    <property type="match status" value="1"/>
</dbReference>
<sequence length="128" mass="13305">MSIPSHRTHASFAALPVADQDRAQRFCTEVLGFEGTAGLETPPCRRLRAAPRGAQTAFTLSGPGTGGFRPGSARGIMLATADADADRARPAAAGVQVDGPDDHPRGRPAAFRDPDGNGPMLLTEKEGL</sequence>
<accession>A0ABV5MYN9</accession>
<feature type="region of interest" description="Disordered" evidence="1">
    <location>
        <begin position="84"/>
        <end position="128"/>
    </location>
</feature>
<keyword evidence="4" id="KW-1185">Reference proteome</keyword>
<feature type="compositionally biased region" description="Basic and acidic residues" evidence="1">
    <location>
        <begin position="100"/>
        <end position="115"/>
    </location>
</feature>
<gene>
    <name evidence="3" type="ORF">ACFF45_10500</name>
</gene>
<dbReference type="EMBL" id="JBHMCY010000015">
    <property type="protein sequence ID" value="MFB9463122.1"/>
    <property type="molecule type" value="Genomic_DNA"/>
</dbReference>
<dbReference type="InterPro" id="IPR037523">
    <property type="entry name" value="VOC_core"/>
</dbReference>
<organism evidence="3 4">
    <name type="scientific">Streptomyces cinereospinus</name>
    <dbReference type="NCBI Taxonomy" id="285561"/>
    <lineage>
        <taxon>Bacteria</taxon>
        <taxon>Bacillati</taxon>
        <taxon>Actinomycetota</taxon>
        <taxon>Actinomycetes</taxon>
        <taxon>Kitasatosporales</taxon>
        <taxon>Streptomycetaceae</taxon>
        <taxon>Streptomyces</taxon>
    </lineage>
</organism>
<evidence type="ECO:0000259" key="2">
    <source>
        <dbReference type="PROSITE" id="PS51819"/>
    </source>
</evidence>
<reference evidence="3 4" key="1">
    <citation type="submission" date="2024-09" db="EMBL/GenBank/DDBJ databases">
        <authorList>
            <person name="Sun Q."/>
            <person name="Mori K."/>
        </authorList>
    </citation>
    <scope>NUCLEOTIDE SEQUENCE [LARGE SCALE GENOMIC DNA]</scope>
    <source>
        <strain evidence="3 4">JCM 6917</strain>
    </source>
</reference>
<evidence type="ECO:0000256" key="1">
    <source>
        <dbReference type="SAM" id="MobiDB-lite"/>
    </source>
</evidence>